<dbReference type="RefSeq" id="WP_104434346.1">
    <property type="nucleotide sequence ID" value="NZ_PTJD01000012.1"/>
</dbReference>
<dbReference type="EMBL" id="PTJD01000012">
    <property type="protein sequence ID" value="PPK92951.1"/>
    <property type="molecule type" value="Genomic_DNA"/>
</dbReference>
<accession>A0A2S6IFG7</accession>
<evidence type="ECO:0008006" key="3">
    <source>
        <dbReference type="Google" id="ProtNLM"/>
    </source>
</evidence>
<evidence type="ECO:0000313" key="1">
    <source>
        <dbReference type="EMBL" id="PPK92951.1"/>
    </source>
</evidence>
<evidence type="ECO:0000313" key="2">
    <source>
        <dbReference type="Proteomes" id="UP000239485"/>
    </source>
</evidence>
<dbReference type="AlphaFoldDB" id="A0A2S6IFG7"/>
<sequence>MQRSFEVDSETTFPYGVAMIGEVRQVLDFDRSTKERPVQAADDNGLLMWQVEVLDLDPDARQRTLKVKIAAPVQPVPPAAPEGVPFRPVVFEKLTVTPYVDTNGQRPRQAFSLKASGMRAPGARQAAPKAA</sequence>
<comment type="caution">
    <text evidence="1">The sequence shown here is derived from an EMBL/GenBank/DDBJ whole genome shotgun (WGS) entry which is preliminary data.</text>
</comment>
<proteinExistence type="predicted"/>
<reference evidence="1 2" key="1">
    <citation type="submission" date="2018-02" db="EMBL/GenBank/DDBJ databases">
        <title>Genomic Encyclopedia of Archaeal and Bacterial Type Strains, Phase II (KMG-II): from individual species to whole genera.</title>
        <authorList>
            <person name="Goeker M."/>
        </authorList>
    </citation>
    <scope>NUCLEOTIDE SEQUENCE [LARGE SCALE GENOMIC DNA]</scope>
    <source>
        <strain evidence="1 2">DSM 22857</strain>
    </source>
</reference>
<dbReference type="OrthoDB" id="4299905at2"/>
<gene>
    <name evidence="1" type="ORF">CLV92_112131</name>
</gene>
<keyword evidence="2" id="KW-1185">Reference proteome</keyword>
<protein>
    <recommendedName>
        <fullName evidence="3">Plasmid replication, integration and excision activator</fullName>
    </recommendedName>
</protein>
<organism evidence="1 2">
    <name type="scientific">Kineococcus xinjiangensis</name>
    <dbReference type="NCBI Taxonomy" id="512762"/>
    <lineage>
        <taxon>Bacteria</taxon>
        <taxon>Bacillati</taxon>
        <taxon>Actinomycetota</taxon>
        <taxon>Actinomycetes</taxon>
        <taxon>Kineosporiales</taxon>
        <taxon>Kineosporiaceae</taxon>
        <taxon>Kineococcus</taxon>
    </lineage>
</organism>
<dbReference type="Proteomes" id="UP000239485">
    <property type="component" value="Unassembled WGS sequence"/>
</dbReference>
<name>A0A2S6IFG7_9ACTN</name>